<dbReference type="eggNOG" id="COG1555">
    <property type="taxonomic scope" value="Bacteria"/>
</dbReference>
<evidence type="ECO:0000313" key="2">
    <source>
        <dbReference type="EMBL" id="ABV34029.1"/>
    </source>
</evidence>
<dbReference type="InterPro" id="IPR003583">
    <property type="entry name" value="Hlx-hairpin-Hlx_DNA-bd_motif"/>
</dbReference>
<sequence precursor="true">MKLSVSEKRLAFLALAGLLLLLGFAFEKMENRDFQSDEQPVQRKTVQFPIDINSATYEELLEIPGIGPAKARSILDYRESNGPFQSIEDLTNVSGIGRATAEKMASFVDLKYNSFENKKVNINRADLEKLSELPGIGEVKASEIIKFRERNGPFEKPEDLLEVPGIGPKTLDKIRDMIDF</sequence>
<feature type="domain" description="Helix-hairpin-helix DNA-binding motif class 1" evidence="1">
    <location>
        <begin position="58"/>
        <end position="77"/>
    </location>
</feature>
<dbReference type="AlphaFoldDB" id="A8F795"/>
<organism evidence="2 3">
    <name type="scientific">Pseudothermotoga lettingae (strain ATCC BAA-301 / DSM 14385 / NBRC 107922 / TMO)</name>
    <name type="common">Thermotoga lettingae</name>
    <dbReference type="NCBI Taxonomy" id="416591"/>
    <lineage>
        <taxon>Bacteria</taxon>
        <taxon>Thermotogati</taxon>
        <taxon>Thermotogota</taxon>
        <taxon>Thermotogae</taxon>
        <taxon>Thermotogales</taxon>
        <taxon>Thermotogaceae</taxon>
        <taxon>Pseudothermotoga</taxon>
    </lineage>
</organism>
<proteinExistence type="predicted"/>
<dbReference type="Pfam" id="PF12836">
    <property type="entry name" value="HHH_3"/>
    <property type="match status" value="2"/>
</dbReference>
<dbReference type="SMART" id="SM00278">
    <property type="entry name" value="HhH1"/>
    <property type="match status" value="4"/>
</dbReference>
<dbReference type="KEGG" id="tle:Tlet_1473"/>
<name>A8F795_PSELT</name>
<keyword evidence="3" id="KW-1185">Reference proteome</keyword>
<dbReference type="HOGENOM" id="CLU_052011_2_0_0"/>
<dbReference type="InterPro" id="IPR051675">
    <property type="entry name" value="Endo/Exo/Phosphatase_dom_1"/>
</dbReference>
<accession>A8F795</accession>
<dbReference type="STRING" id="416591.Tlet_1473"/>
<gene>
    <name evidence="2" type="ordered locus">Tlet_1473</name>
</gene>
<evidence type="ECO:0000313" key="3">
    <source>
        <dbReference type="Proteomes" id="UP000002016"/>
    </source>
</evidence>
<dbReference type="InterPro" id="IPR004509">
    <property type="entry name" value="Competence_ComEA_HhH"/>
</dbReference>
<feature type="domain" description="Helix-hairpin-helix DNA-binding motif class 1" evidence="1">
    <location>
        <begin position="158"/>
        <end position="177"/>
    </location>
</feature>
<reference evidence="2 3" key="2">
    <citation type="journal article" date="2009" name="Proc. Natl. Acad. Sci. U.S.A.">
        <title>On the chimeric nature, thermophilic origin, and phylogenetic placement of the Thermotogales.</title>
        <authorList>
            <person name="Zhaxybayeva O."/>
            <person name="Swithers K.S."/>
            <person name="Lapierre P."/>
            <person name="Fournier G.P."/>
            <person name="Bickhart D.M."/>
            <person name="DeBoy R.T."/>
            <person name="Nelson K.E."/>
            <person name="Nesbo C.L."/>
            <person name="Doolittle W.F."/>
            <person name="Gogarten J.P."/>
            <person name="Noll K.M."/>
        </authorList>
    </citation>
    <scope>NUCLEOTIDE SEQUENCE [LARGE SCALE GENOMIC DNA]</scope>
    <source>
        <strain evidence="3">ATCC BAA-301 / DSM 14385 / NBRC 107922 / TMO</strain>
    </source>
</reference>
<evidence type="ECO:0000259" key="1">
    <source>
        <dbReference type="SMART" id="SM00278"/>
    </source>
</evidence>
<dbReference type="PANTHER" id="PTHR21180">
    <property type="entry name" value="ENDONUCLEASE/EXONUCLEASE/PHOSPHATASE FAMILY DOMAIN-CONTAINING PROTEIN 1"/>
    <property type="match status" value="1"/>
</dbReference>
<feature type="domain" description="Helix-hairpin-helix DNA-binding motif class 1" evidence="1">
    <location>
        <begin position="88"/>
        <end position="107"/>
    </location>
</feature>
<protein>
    <submittedName>
        <fullName evidence="2">Competence protein ComEA helix-hairpin-helix repeat protein</fullName>
    </submittedName>
</protein>
<reference evidence="2 3" key="1">
    <citation type="submission" date="2007-08" db="EMBL/GenBank/DDBJ databases">
        <title>Complete sequence of Thermotoga lettingae TMO.</title>
        <authorList>
            <consortium name="US DOE Joint Genome Institute"/>
            <person name="Copeland A."/>
            <person name="Lucas S."/>
            <person name="Lapidus A."/>
            <person name="Barry K."/>
            <person name="Glavina del Rio T."/>
            <person name="Dalin E."/>
            <person name="Tice H."/>
            <person name="Pitluck S."/>
            <person name="Foster B."/>
            <person name="Bruce D."/>
            <person name="Schmutz J."/>
            <person name="Larimer F."/>
            <person name="Land M."/>
            <person name="Hauser L."/>
            <person name="Kyrpides N."/>
            <person name="Mikhailova N."/>
            <person name="Nelson K."/>
            <person name="Gogarten J.P."/>
            <person name="Noll K."/>
            <person name="Richardson P."/>
        </authorList>
    </citation>
    <scope>NUCLEOTIDE SEQUENCE [LARGE SCALE GENOMIC DNA]</scope>
    <source>
        <strain evidence="3">ATCC BAA-301 / DSM 14385 / NBRC 107922 / TMO</strain>
    </source>
</reference>
<feature type="domain" description="Helix-hairpin-helix DNA-binding motif class 1" evidence="1">
    <location>
        <begin position="128"/>
        <end position="147"/>
    </location>
</feature>
<dbReference type="PANTHER" id="PTHR21180:SF32">
    <property type="entry name" value="ENDONUCLEASE_EXONUCLEASE_PHOSPHATASE FAMILY DOMAIN-CONTAINING PROTEIN 1"/>
    <property type="match status" value="1"/>
</dbReference>
<dbReference type="NCBIfam" id="TIGR00426">
    <property type="entry name" value="competence protein ComEA helix-hairpin-helix repeat region"/>
    <property type="match status" value="2"/>
</dbReference>
<dbReference type="Proteomes" id="UP000002016">
    <property type="component" value="Chromosome"/>
</dbReference>
<dbReference type="Gene3D" id="1.10.150.320">
    <property type="entry name" value="Photosystem II 12 kDa extrinsic protein"/>
    <property type="match status" value="1"/>
</dbReference>
<dbReference type="Gene3D" id="1.10.150.280">
    <property type="entry name" value="AF1531-like domain"/>
    <property type="match status" value="1"/>
</dbReference>
<dbReference type="GO" id="GO:0006281">
    <property type="term" value="P:DNA repair"/>
    <property type="evidence" value="ECO:0007669"/>
    <property type="project" value="InterPro"/>
</dbReference>
<dbReference type="InterPro" id="IPR010994">
    <property type="entry name" value="RuvA_2-like"/>
</dbReference>
<dbReference type="SUPFAM" id="SSF47781">
    <property type="entry name" value="RuvA domain 2-like"/>
    <property type="match status" value="2"/>
</dbReference>
<dbReference type="GO" id="GO:0003677">
    <property type="term" value="F:DNA binding"/>
    <property type="evidence" value="ECO:0007669"/>
    <property type="project" value="InterPro"/>
</dbReference>
<dbReference type="EMBL" id="CP000812">
    <property type="protein sequence ID" value="ABV34029.1"/>
    <property type="molecule type" value="Genomic_DNA"/>
</dbReference>
<dbReference type="RefSeq" id="WP_012003505.1">
    <property type="nucleotide sequence ID" value="NC_009828.1"/>
</dbReference>